<name>A0A4U0ZH51_9ALTE</name>
<feature type="signal peptide" evidence="2">
    <location>
        <begin position="1"/>
        <end position="20"/>
    </location>
</feature>
<keyword evidence="2" id="KW-0732">Signal</keyword>
<dbReference type="Pfam" id="PF14240">
    <property type="entry name" value="YHYH"/>
    <property type="match status" value="1"/>
</dbReference>
<organism evidence="4 5">
    <name type="scientific">Alteromonas portus</name>
    <dbReference type="NCBI Taxonomy" id="2565549"/>
    <lineage>
        <taxon>Bacteria</taxon>
        <taxon>Pseudomonadati</taxon>
        <taxon>Pseudomonadota</taxon>
        <taxon>Gammaproteobacteria</taxon>
        <taxon>Alteromonadales</taxon>
        <taxon>Alteromonadaceae</taxon>
        <taxon>Alteromonas/Salinimonas group</taxon>
        <taxon>Alteromonas</taxon>
    </lineage>
</organism>
<sequence>MRIVNLIILFGLAVQLIACGSEDSDTSDSDVVAETDSSTNTSDENTTSVEVFDPNLFSSFSQISPFELVDCTLSNGEDSQCYTAVYENVRETRTVICPENVGEVGGLGIYDGTTNPGIRVLDDDLWADFATDGYDIINDDGTINIQVPEGGPGSGFIEAGSGISGSCLDAELDETYQITYTIPAYPTKATSVATTNSLEYWGLSLDGFPFAEKPPGAASQVGVAIPGLDSCGGHPQPDGPYHYHLVPHVIDDLLAQNDITKVVCEYIPQTDNTILGYARDGFAIYGTRDADDTIPNDLDQCQGHTHSSDDDNETYHYHITNELSPSTDTGYTNILPCTVGETAENNGFARYE</sequence>
<proteinExistence type="predicted"/>
<dbReference type="InterPro" id="IPR025924">
    <property type="entry name" value="YHYH_dom"/>
</dbReference>
<dbReference type="AlphaFoldDB" id="A0A4U0ZH51"/>
<dbReference type="RefSeq" id="WP_136781524.1">
    <property type="nucleotide sequence ID" value="NZ_SWCO01000003.1"/>
</dbReference>
<dbReference type="Proteomes" id="UP000305471">
    <property type="component" value="Unassembled WGS sequence"/>
</dbReference>
<protein>
    <submittedName>
        <fullName evidence="4">YHYH protein</fullName>
    </submittedName>
</protein>
<comment type="caution">
    <text evidence="4">The sequence shown here is derived from an EMBL/GenBank/DDBJ whole genome shotgun (WGS) entry which is preliminary data.</text>
</comment>
<gene>
    <name evidence="4" type="ORF">E5672_06900</name>
</gene>
<evidence type="ECO:0000313" key="5">
    <source>
        <dbReference type="Proteomes" id="UP000305471"/>
    </source>
</evidence>
<evidence type="ECO:0000256" key="1">
    <source>
        <dbReference type="SAM" id="MobiDB-lite"/>
    </source>
</evidence>
<keyword evidence="5" id="KW-1185">Reference proteome</keyword>
<feature type="domain" description="YHYH" evidence="3">
    <location>
        <begin position="179"/>
        <end position="292"/>
    </location>
</feature>
<evidence type="ECO:0000259" key="3">
    <source>
        <dbReference type="Pfam" id="PF14240"/>
    </source>
</evidence>
<dbReference type="OrthoDB" id="9796530at2"/>
<feature type="compositionally biased region" description="Acidic residues" evidence="1">
    <location>
        <begin position="22"/>
        <end position="33"/>
    </location>
</feature>
<evidence type="ECO:0000256" key="2">
    <source>
        <dbReference type="SAM" id="SignalP"/>
    </source>
</evidence>
<evidence type="ECO:0000313" key="4">
    <source>
        <dbReference type="EMBL" id="TKB03806.1"/>
    </source>
</evidence>
<reference evidence="4 5" key="1">
    <citation type="submission" date="2019-04" db="EMBL/GenBank/DDBJ databases">
        <title>Alteromonas portus sp. nov., an alginate lyase-excreting marine bacterium.</title>
        <authorList>
            <person name="Huang H."/>
            <person name="Mo K."/>
            <person name="Bao S."/>
        </authorList>
    </citation>
    <scope>NUCLEOTIDE SEQUENCE [LARGE SCALE GENOMIC DNA]</scope>
    <source>
        <strain evidence="4 5">HB161718</strain>
    </source>
</reference>
<feature type="chain" id="PRO_5020340257" evidence="2">
    <location>
        <begin position="21"/>
        <end position="352"/>
    </location>
</feature>
<accession>A0A4U0ZH51</accession>
<feature type="region of interest" description="Disordered" evidence="1">
    <location>
        <begin position="22"/>
        <end position="47"/>
    </location>
</feature>
<feature type="compositionally biased region" description="Low complexity" evidence="1">
    <location>
        <begin position="34"/>
        <end position="47"/>
    </location>
</feature>
<dbReference type="EMBL" id="SWCO01000003">
    <property type="protein sequence ID" value="TKB03806.1"/>
    <property type="molecule type" value="Genomic_DNA"/>
</dbReference>